<sequence length="508" mass="54252">MPGRADVIVVGAGSAGCVVTRRLVDAGVRVVLLEAGGPDANPAIHDPSRMGELWHGPEDWDFYTVPQKHAAGRRLHLPRGRVLGGSHALNGMIWVRGCPHDFDHWAELGNPGWSWNDVLPIYAAIERRSGTGATSPGPPGIEGLLDVAPNLPLHPIQQSIVDAAMQLGLEFNPDYNDGELDGVSVQQVTMRAGQRVSTWSAYAAPVTGAPNLTVRTGAVVRRLLLAGTRVTGVEFEIGNRQHRVLADQVILCAGTIGSPAILLRSGIGPADELRAVGVDVAADLPGVGTNLHDHLLCPVIFGTTRRQVEPPRPGRSVTQTHLFWRSRSGLAVPDTQPIHFSVPMYEPWMQGPEAGFSLMAGMISPESRGRVRLSGARPHDELLIDLDALADERDVDSLAASVEQCREMGRSAALAGEWGAYELYPGPGVTGEAAVRDYVRRAAITYHHQVGTCTMGVHSMAVVDPSLRAHGVNGLRIADASVMPRVTTGNTNAPSILIGERAASFVLR</sequence>
<dbReference type="PIRSF" id="PIRSF000137">
    <property type="entry name" value="Alcohol_oxidase"/>
    <property type="match status" value="1"/>
</dbReference>
<dbReference type="PROSITE" id="PS51257">
    <property type="entry name" value="PROKAR_LIPOPROTEIN"/>
    <property type="match status" value="1"/>
</dbReference>
<dbReference type="Proteomes" id="UP000250462">
    <property type="component" value="Unassembled WGS sequence"/>
</dbReference>
<proteinExistence type="inferred from homology"/>
<dbReference type="Gene3D" id="3.50.50.60">
    <property type="entry name" value="FAD/NAD(P)-binding domain"/>
    <property type="match status" value="1"/>
</dbReference>
<evidence type="ECO:0000256" key="2">
    <source>
        <dbReference type="ARBA" id="ARBA00010790"/>
    </source>
</evidence>
<dbReference type="InterPro" id="IPR007867">
    <property type="entry name" value="GMC_OxRtase_C"/>
</dbReference>
<feature type="binding site" evidence="5">
    <location>
        <position position="220"/>
    </location>
    <ligand>
        <name>FAD</name>
        <dbReference type="ChEBI" id="CHEBI:57692"/>
    </ligand>
</feature>
<evidence type="ECO:0000256" key="1">
    <source>
        <dbReference type="ARBA" id="ARBA00001974"/>
    </source>
</evidence>
<comment type="similarity">
    <text evidence="2">Belongs to the GMC oxidoreductase family.</text>
</comment>
<dbReference type="InterPro" id="IPR012132">
    <property type="entry name" value="GMC_OxRdtase"/>
</dbReference>
<dbReference type="Gene3D" id="3.30.560.10">
    <property type="entry name" value="Glucose Oxidase, domain 3"/>
    <property type="match status" value="1"/>
</dbReference>
<dbReference type="InterPro" id="IPR036188">
    <property type="entry name" value="FAD/NAD-bd_sf"/>
</dbReference>
<dbReference type="GO" id="GO:0050660">
    <property type="term" value="F:flavin adenine dinucleotide binding"/>
    <property type="evidence" value="ECO:0007669"/>
    <property type="project" value="InterPro"/>
</dbReference>
<dbReference type="SUPFAM" id="SSF54373">
    <property type="entry name" value="FAD-linked reductases, C-terminal domain"/>
    <property type="match status" value="1"/>
</dbReference>
<dbReference type="PANTHER" id="PTHR11552">
    <property type="entry name" value="GLUCOSE-METHANOL-CHOLINE GMC OXIDOREDUCTASE"/>
    <property type="match status" value="1"/>
</dbReference>
<evidence type="ECO:0000256" key="4">
    <source>
        <dbReference type="ARBA" id="ARBA00022827"/>
    </source>
</evidence>
<reference evidence="7 8" key="1">
    <citation type="submission" date="2018-06" db="EMBL/GenBank/DDBJ databases">
        <title>Phytoactinopolyspora halophila sp. nov., a novel halophilic actinomycete isolated from a saline soil in China.</title>
        <authorList>
            <person name="Tang S.-K."/>
        </authorList>
    </citation>
    <scope>NUCLEOTIDE SEQUENCE [LARGE SCALE GENOMIC DNA]</scope>
    <source>
        <strain evidence="7 8">YIM 96934</strain>
    </source>
</reference>
<evidence type="ECO:0000256" key="3">
    <source>
        <dbReference type="ARBA" id="ARBA00022630"/>
    </source>
</evidence>
<dbReference type="PANTHER" id="PTHR11552:SF147">
    <property type="entry name" value="CHOLINE DEHYDROGENASE, MITOCHONDRIAL"/>
    <property type="match status" value="1"/>
</dbReference>
<dbReference type="AlphaFoldDB" id="A0A329QAM7"/>
<accession>A0A329QAM7</accession>
<evidence type="ECO:0000256" key="5">
    <source>
        <dbReference type="PIRSR" id="PIRSR000137-2"/>
    </source>
</evidence>
<dbReference type="EMBL" id="QMIG01000043">
    <property type="protein sequence ID" value="RAW09425.1"/>
    <property type="molecule type" value="Genomic_DNA"/>
</dbReference>
<dbReference type="GO" id="GO:0016614">
    <property type="term" value="F:oxidoreductase activity, acting on CH-OH group of donors"/>
    <property type="evidence" value="ECO:0007669"/>
    <property type="project" value="InterPro"/>
</dbReference>
<dbReference type="SUPFAM" id="SSF51905">
    <property type="entry name" value="FAD/NAD(P)-binding domain"/>
    <property type="match status" value="1"/>
</dbReference>
<comment type="cofactor">
    <cofactor evidence="1 5">
        <name>FAD</name>
        <dbReference type="ChEBI" id="CHEBI:57692"/>
    </cofactor>
</comment>
<keyword evidence="8" id="KW-1185">Reference proteome</keyword>
<feature type="binding site" evidence="5">
    <location>
        <position position="446"/>
    </location>
    <ligand>
        <name>substrate</name>
    </ligand>
</feature>
<dbReference type="InterPro" id="IPR000172">
    <property type="entry name" value="GMC_OxRdtase_N"/>
</dbReference>
<feature type="domain" description="Glucose-methanol-choline oxidoreductase N-terminal" evidence="6">
    <location>
        <begin position="254"/>
        <end position="268"/>
    </location>
</feature>
<evidence type="ECO:0000313" key="7">
    <source>
        <dbReference type="EMBL" id="RAW09425.1"/>
    </source>
</evidence>
<dbReference type="Pfam" id="PF00732">
    <property type="entry name" value="GMC_oxred_N"/>
    <property type="match status" value="1"/>
</dbReference>
<evidence type="ECO:0000313" key="8">
    <source>
        <dbReference type="Proteomes" id="UP000250462"/>
    </source>
</evidence>
<gene>
    <name evidence="7" type="ORF">DPM12_21150</name>
</gene>
<dbReference type="RefSeq" id="WP_112260342.1">
    <property type="nucleotide sequence ID" value="NZ_QMIG01000043.1"/>
</dbReference>
<protein>
    <submittedName>
        <fullName evidence="7">Oxidoreductase</fullName>
    </submittedName>
</protein>
<organism evidence="7 8">
    <name type="scientific">Phytoactinopolyspora halophila</name>
    <dbReference type="NCBI Taxonomy" id="1981511"/>
    <lineage>
        <taxon>Bacteria</taxon>
        <taxon>Bacillati</taxon>
        <taxon>Actinomycetota</taxon>
        <taxon>Actinomycetes</taxon>
        <taxon>Jiangellales</taxon>
        <taxon>Jiangellaceae</taxon>
        <taxon>Phytoactinopolyspora</taxon>
    </lineage>
</organism>
<dbReference type="OrthoDB" id="9785276at2"/>
<comment type="caution">
    <text evidence="7">The sequence shown here is derived from an EMBL/GenBank/DDBJ whole genome shotgun (WGS) entry which is preliminary data.</text>
</comment>
<name>A0A329QAM7_9ACTN</name>
<keyword evidence="3" id="KW-0285">Flavoprotein</keyword>
<feature type="binding site" evidence="5">
    <location>
        <position position="82"/>
    </location>
    <ligand>
        <name>FAD</name>
        <dbReference type="ChEBI" id="CHEBI:57692"/>
    </ligand>
</feature>
<dbReference type="Pfam" id="PF05199">
    <property type="entry name" value="GMC_oxred_C"/>
    <property type="match status" value="1"/>
</dbReference>
<keyword evidence="4 5" id="KW-0274">FAD</keyword>
<evidence type="ECO:0000259" key="6">
    <source>
        <dbReference type="PROSITE" id="PS00624"/>
    </source>
</evidence>
<dbReference type="PROSITE" id="PS00624">
    <property type="entry name" value="GMC_OXRED_2"/>
    <property type="match status" value="1"/>
</dbReference>